<evidence type="ECO:0000256" key="7">
    <source>
        <dbReference type="ARBA" id="ARBA00022692"/>
    </source>
</evidence>
<evidence type="ECO:0000256" key="9">
    <source>
        <dbReference type="ARBA" id="ARBA00022989"/>
    </source>
</evidence>
<gene>
    <name evidence="15" type="ORF">AVO44_04995</name>
</gene>
<evidence type="ECO:0000256" key="12">
    <source>
        <dbReference type="SAM" id="Phobius"/>
    </source>
</evidence>
<dbReference type="InterPro" id="IPR036890">
    <property type="entry name" value="HATPase_C_sf"/>
</dbReference>
<dbReference type="SUPFAM" id="SSF158472">
    <property type="entry name" value="HAMP domain-like"/>
    <property type="match status" value="1"/>
</dbReference>
<keyword evidence="16" id="KW-1185">Reference proteome</keyword>
<evidence type="ECO:0000256" key="10">
    <source>
        <dbReference type="ARBA" id="ARBA00023136"/>
    </source>
</evidence>
<dbReference type="SUPFAM" id="SSF47384">
    <property type="entry name" value="Homodimeric domain of signal transducing histidine kinase"/>
    <property type="match status" value="1"/>
</dbReference>
<dbReference type="InterPro" id="IPR036097">
    <property type="entry name" value="HisK_dim/P_sf"/>
</dbReference>
<dbReference type="Pfam" id="PF00672">
    <property type="entry name" value="HAMP"/>
    <property type="match status" value="1"/>
</dbReference>
<keyword evidence="8 15" id="KW-0418">Kinase</keyword>
<dbReference type="Gene3D" id="1.10.287.130">
    <property type="match status" value="1"/>
</dbReference>
<dbReference type="OrthoDB" id="7568856at2"/>
<keyword evidence="9 12" id="KW-1133">Transmembrane helix</keyword>
<organism evidence="15 16">
    <name type="scientific">Ruegeria profundi</name>
    <dbReference type="NCBI Taxonomy" id="1685378"/>
    <lineage>
        <taxon>Bacteria</taxon>
        <taxon>Pseudomonadati</taxon>
        <taxon>Pseudomonadota</taxon>
        <taxon>Alphaproteobacteria</taxon>
        <taxon>Rhodobacterales</taxon>
        <taxon>Roseobacteraceae</taxon>
        <taxon>Ruegeria</taxon>
    </lineage>
</organism>
<keyword evidence="4" id="KW-1003">Cell membrane</keyword>
<dbReference type="InterPro" id="IPR033463">
    <property type="entry name" value="sCache_3"/>
</dbReference>
<comment type="catalytic activity">
    <reaction evidence="1">
        <text>ATP + protein L-histidine = ADP + protein N-phospho-L-histidine.</text>
        <dbReference type="EC" id="2.7.13.3"/>
    </reaction>
</comment>
<accession>A0A0X3TZS6</accession>
<feature type="domain" description="HAMP" evidence="14">
    <location>
        <begin position="331"/>
        <end position="384"/>
    </location>
</feature>
<dbReference type="SUPFAM" id="SSF103190">
    <property type="entry name" value="Sensory domain-like"/>
    <property type="match status" value="1"/>
</dbReference>
<feature type="coiled-coil region" evidence="11">
    <location>
        <begin position="372"/>
        <end position="417"/>
    </location>
</feature>
<dbReference type="SMART" id="SM00304">
    <property type="entry name" value="HAMP"/>
    <property type="match status" value="1"/>
</dbReference>
<keyword evidence="5" id="KW-0597">Phosphoprotein</keyword>
<dbReference type="EC" id="2.7.13.3" evidence="3"/>
<keyword evidence="11" id="KW-0175">Coiled coil</keyword>
<dbReference type="Proteomes" id="UP000053690">
    <property type="component" value="Unassembled WGS sequence"/>
</dbReference>
<comment type="subcellular location">
    <subcellularLocation>
        <location evidence="2">Cell membrane</location>
        <topology evidence="2">Multi-pass membrane protein</topology>
    </subcellularLocation>
</comment>
<dbReference type="GO" id="GO:0000155">
    <property type="term" value="F:phosphorelay sensor kinase activity"/>
    <property type="evidence" value="ECO:0007669"/>
    <property type="project" value="InterPro"/>
</dbReference>
<dbReference type="SUPFAM" id="SSF55874">
    <property type="entry name" value="ATPase domain of HSP90 chaperone/DNA topoisomerase II/histidine kinase"/>
    <property type="match status" value="1"/>
</dbReference>
<evidence type="ECO:0000259" key="14">
    <source>
        <dbReference type="PROSITE" id="PS50885"/>
    </source>
</evidence>
<keyword evidence="7 12" id="KW-0812">Transmembrane</keyword>
<evidence type="ECO:0000259" key="13">
    <source>
        <dbReference type="PROSITE" id="PS50109"/>
    </source>
</evidence>
<evidence type="ECO:0000256" key="11">
    <source>
        <dbReference type="SAM" id="Coils"/>
    </source>
</evidence>
<sequence length="651" mass="71023">MRSVRLRLLLLALLPLVVLLPLLLGVTMVRWIDKYDQLLLAKVASDLRVAEQYFGRIEATQAAEVAALVQSVRFAKAQAVGGEHFKRFLAKEQSKMGLDFLLFDQSDESTMPTSLRNAAIAASRGTTGAGLAVLSAQDLTNISPDLAKQASLPLVQTEAARSIERSVETRGMVLLATYRDAVGQDLLIGGLLLNRNLSVIDRMNALIYREDAGHETRTGTTTLFLDDVRISTNVRLFSETRALGTRVSEVVWRQVMGEGHPWLDRAFVVNDWYISGYVPLSDVTGQRIGMLYTGFLEEPYKMQRNATIVTLVLAFIAVIGLSVPIFLRLAQGVFAPLEKITATMERAEQGALNARIGVVEAKDEIGAVARHLDRLLDQIQDRDEALRDYAENLNDLVEKRTEQLSEANRKLEETYAQLVMSEKLASIGEITAGVAHEINNPVAVIQGNLEILRASLSPQDQTALKTELDLIDDQTHRINIIVGKLLNFTRPGEMSDIATLVDPQSAVEDALVLVSADLRKHGIQVTQCHAPAPSVRIVETELQQVLVNLIINATQAMNDTGTLSISTGPADRDGVAGSQISVSDTGKGIAPEKLDKIFDPFFTSRHAEGTGLGLSISQTLITRAGGLITVESHEGRGTTFFVWCPAGDNSS</sequence>
<evidence type="ECO:0000256" key="4">
    <source>
        <dbReference type="ARBA" id="ARBA00022475"/>
    </source>
</evidence>
<dbReference type="Pfam" id="PF02518">
    <property type="entry name" value="HATPase_c"/>
    <property type="match status" value="1"/>
</dbReference>
<dbReference type="SMART" id="SM00388">
    <property type="entry name" value="HisKA"/>
    <property type="match status" value="1"/>
</dbReference>
<dbReference type="InterPro" id="IPR003661">
    <property type="entry name" value="HisK_dim/P_dom"/>
</dbReference>
<evidence type="ECO:0000256" key="6">
    <source>
        <dbReference type="ARBA" id="ARBA00022679"/>
    </source>
</evidence>
<dbReference type="Pfam" id="PF17202">
    <property type="entry name" value="sCache_3_3"/>
    <property type="match status" value="1"/>
</dbReference>
<dbReference type="SMART" id="SM00387">
    <property type="entry name" value="HATPase_c"/>
    <property type="match status" value="1"/>
</dbReference>
<dbReference type="STRING" id="1685378.AVO44_04995"/>
<feature type="transmembrane region" description="Helical" evidence="12">
    <location>
        <begin position="308"/>
        <end position="330"/>
    </location>
</feature>
<name>A0A0X3TZS6_9RHOB</name>
<dbReference type="GO" id="GO:0005886">
    <property type="term" value="C:plasma membrane"/>
    <property type="evidence" value="ECO:0007669"/>
    <property type="project" value="UniProtKB-SubCell"/>
</dbReference>
<dbReference type="PANTHER" id="PTHR43065:SF22">
    <property type="entry name" value="HISTIDINE KINASE"/>
    <property type="match status" value="1"/>
</dbReference>
<feature type="domain" description="Histidine kinase" evidence="13">
    <location>
        <begin position="433"/>
        <end position="648"/>
    </location>
</feature>
<dbReference type="RefSeq" id="WP_068333452.1">
    <property type="nucleotide sequence ID" value="NZ_LQBP01000002.1"/>
</dbReference>
<evidence type="ECO:0000256" key="5">
    <source>
        <dbReference type="ARBA" id="ARBA00022553"/>
    </source>
</evidence>
<dbReference type="CDD" id="cd00082">
    <property type="entry name" value="HisKA"/>
    <property type="match status" value="1"/>
</dbReference>
<dbReference type="Gene3D" id="3.30.565.10">
    <property type="entry name" value="Histidine kinase-like ATPase, C-terminal domain"/>
    <property type="match status" value="1"/>
</dbReference>
<dbReference type="InterPro" id="IPR029151">
    <property type="entry name" value="Sensor-like_sf"/>
</dbReference>
<dbReference type="Pfam" id="PF00512">
    <property type="entry name" value="HisKA"/>
    <property type="match status" value="1"/>
</dbReference>
<dbReference type="InterPro" id="IPR004358">
    <property type="entry name" value="Sig_transdc_His_kin-like_C"/>
</dbReference>
<dbReference type="InterPro" id="IPR005467">
    <property type="entry name" value="His_kinase_dom"/>
</dbReference>
<keyword evidence="10 12" id="KW-0472">Membrane</keyword>
<dbReference type="PANTHER" id="PTHR43065">
    <property type="entry name" value="SENSOR HISTIDINE KINASE"/>
    <property type="match status" value="1"/>
</dbReference>
<dbReference type="PROSITE" id="PS50885">
    <property type="entry name" value="HAMP"/>
    <property type="match status" value="1"/>
</dbReference>
<evidence type="ECO:0000313" key="16">
    <source>
        <dbReference type="Proteomes" id="UP000053690"/>
    </source>
</evidence>
<dbReference type="InterPro" id="IPR003660">
    <property type="entry name" value="HAMP_dom"/>
</dbReference>
<dbReference type="PROSITE" id="PS50109">
    <property type="entry name" value="HIS_KIN"/>
    <property type="match status" value="1"/>
</dbReference>
<evidence type="ECO:0000313" key="15">
    <source>
        <dbReference type="EMBL" id="KUJ81218.1"/>
    </source>
</evidence>
<evidence type="ECO:0000256" key="2">
    <source>
        <dbReference type="ARBA" id="ARBA00004651"/>
    </source>
</evidence>
<evidence type="ECO:0000256" key="1">
    <source>
        <dbReference type="ARBA" id="ARBA00000085"/>
    </source>
</evidence>
<dbReference type="EMBL" id="LQBP01000002">
    <property type="protein sequence ID" value="KUJ81218.1"/>
    <property type="molecule type" value="Genomic_DNA"/>
</dbReference>
<dbReference type="PRINTS" id="PR00344">
    <property type="entry name" value="BCTRLSENSOR"/>
</dbReference>
<proteinExistence type="predicted"/>
<evidence type="ECO:0000256" key="3">
    <source>
        <dbReference type="ARBA" id="ARBA00012438"/>
    </source>
</evidence>
<evidence type="ECO:0000256" key="8">
    <source>
        <dbReference type="ARBA" id="ARBA00022777"/>
    </source>
</evidence>
<dbReference type="AlphaFoldDB" id="A0A0X3TZS6"/>
<dbReference type="InterPro" id="IPR003594">
    <property type="entry name" value="HATPase_dom"/>
</dbReference>
<reference evidence="16" key="1">
    <citation type="submission" date="2015-12" db="EMBL/GenBank/DDBJ databases">
        <authorList>
            <person name="Zhang G."/>
            <person name="Stingl U."/>
        </authorList>
    </citation>
    <scope>NUCLEOTIDE SEQUENCE [LARGE SCALE GENOMIC DNA]</scope>
    <source>
        <strain evidence="16">ZGT108</strain>
    </source>
</reference>
<dbReference type="Gene3D" id="6.10.340.10">
    <property type="match status" value="1"/>
</dbReference>
<protein>
    <recommendedName>
        <fullName evidence="3">histidine kinase</fullName>
        <ecNumber evidence="3">2.7.13.3</ecNumber>
    </recommendedName>
</protein>
<keyword evidence="6" id="KW-0808">Transferase</keyword>
<comment type="caution">
    <text evidence="15">The sequence shown here is derived from an EMBL/GenBank/DDBJ whole genome shotgun (WGS) entry which is preliminary data.</text>
</comment>